<dbReference type="EMBL" id="JQJD01000003">
    <property type="protein sequence ID" value="KGN83018.1"/>
    <property type="molecule type" value="Genomic_DNA"/>
</dbReference>
<keyword evidence="4" id="KW-1185">Reference proteome</keyword>
<dbReference type="InterPro" id="IPR025665">
    <property type="entry name" value="Beta-barrel_OMP_2"/>
</dbReference>
<dbReference type="RefSeq" id="WP_036848544.1">
    <property type="nucleotide sequence ID" value="NZ_JQJD01000003.1"/>
</dbReference>
<evidence type="ECO:0000256" key="1">
    <source>
        <dbReference type="SAM" id="SignalP"/>
    </source>
</evidence>
<dbReference type="STRING" id="36874.HQ34_09390"/>
<gene>
    <name evidence="3" type="ORF">HQ35_00950</name>
</gene>
<feature type="signal peptide" evidence="1">
    <location>
        <begin position="1"/>
        <end position="24"/>
    </location>
</feature>
<organism evidence="3 4">
    <name type="scientific">Porphyromonas cangingivalis</name>
    <dbReference type="NCBI Taxonomy" id="36874"/>
    <lineage>
        <taxon>Bacteria</taxon>
        <taxon>Pseudomonadati</taxon>
        <taxon>Bacteroidota</taxon>
        <taxon>Bacteroidia</taxon>
        <taxon>Bacteroidales</taxon>
        <taxon>Porphyromonadaceae</taxon>
        <taxon>Porphyromonas</taxon>
    </lineage>
</organism>
<feature type="chain" id="PRO_5001956655" description="Outer membrane protein beta-barrel domain-containing protein" evidence="1">
    <location>
        <begin position="25"/>
        <end position="226"/>
    </location>
</feature>
<dbReference type="OrthoDB" id="977141at2"/>
<feature type="domain" description="Outer membrane protein beta-barrel" evidence="2">
    <location>
        <begin position="31"/>
        <end position="201"/>
    </location>
</feature>
<evidence type="ECO:0000313" key="3">
    <source>
        <dbReference type="EMBL" id="KGN83018.1"/>
    </source>
</evidence>
<dbReference type="eggNOG" id="ENOG503356A">
    <property type="taxonomic scope" value="Bacteria"/>
</dbReference>
<accession>A0A099WSP1</accession>
<proteinExistence type="predicted"/>
<comment type="caution">
    <text evidence="3">The sequence shown here is derived from an EMBL/GenBank/DDBJ whole genome shotgun (WGS) entry which is preliminary data.</text>
</comment>
<name>A0A099WSP1_PORCN</name>
<dbReference type="Proteomes" id="UP000030125">
    <property type="component" value="Unassembled WGS sequence"/>
</dbReference>
<dbReference type="Pfam" id="PF13568">
    <property type="entry name" value="OMP_b-brl_2"/>
    <property type="match status" value="1"/>
</dbReference>
<evidence type="ECO:0000259" key="2">
    <source>
        <dbReference type="Pfam" id="PF13568"/>
    </source>
</evidence>
<protein>
    <recommendedName>
        <fullName evidence="2">Outer membrane protein beta-barrel domain-containing protein</fullName>
    </recommendedName>
</protein>
<dbReference type="AlphaFoldDB" id="A0A099WSP1"/>
<reference evidence="3 4" key="1">
    <citation type="submission" date="2014-08" db="EMBL/GenBank/DDBJ databases">
        <title>Porphyromonas cangingivalis strain:COT-109_OH1386 Genome sequencing.</title>
        <authorList>
            <person name="Wallis C."/>
            <person name="Deusch O."/>
            <person name="O'Flynn C."/>
            <person name="Davis I."/>
            <person name="Jospin G."/>
            <person name="Darling A.E."/>
            <person name="Coil D.A."/>
            <person name="Alexiev A."/>
            <person name="Horsfall A."/>
            <person name="Kirkwood N."/>
            <person name="Harris S."/>
            <person name="Eisen J.A."/>
        </authorList>
    </citation>
    <scope>NUCLEOTIDE SEQUENCE [LARGE SCALE GENOMIC DNA]</scope>
    <source>
        <strain evidence="4">COT-109 OH1386</strain>
    </source>
</reference>
<evidence type="ECO:0000313" key="4">
    <source>
        <dbReference type="Proteomes" id="UP000030125"/>
    </source>
</evidence>
<sequence>MNRLYTKVLLALLGLFLSVPIAHAQVQRFKPKVMVGAIGGINLSNVIFVPSIPQTMKRGFDSGLVFRADLDDYFGIWGIWVEVDYSRRGWKDRIDDKPDVYYEREMNYIQVPVLTHYSTDAGPFRFTVGVGPQFGYFMGDKKITNIDAGNAEGLIIIHHNKEVEQKFAWGLGGGLGAEYEWRKMVFGAKVTYYQGLGDFFNNARSETFGKSAEQIFSGKAYVLFVF</sequence>
<keyword evidence="1" id="KW-0732">Signal</keyword>